<dbReference type="PROSITE" id="PS50943">
    <property type="entry name" value="HTH_CROC1"/>
    <property type="match status" value="1"/>
</dbReference>
<evidence type="ECO:0000259" key="1">
    <source>
        <dbReference type="PROSITE" id="PS50943"/>
    </source>
</evidence>
<dbReference type="InterPro" id="IPR001387">
    <property type="entry name" value="Cro/C1-type_HTH"/>
</dbReference>
<reference evidence="2 3" key="1">
    <citation type="submission" date="2020-07" db="EMBL/GenBank/DDBJ databases">
        <title>Facklamia lactis sp. nov., isolated from raw milk.</title>
        <authorList>
            <person name="Doll E.V."/>
            <person name="Huptas C."/>
            <person name="Staib L."/>
            <person name="Wenning M."/>
            <person name="Scherer S."/>
        </authorList>
    </citation>
    <scope>NUCLEOTIDE SEQUENCE [LARGE SCALE GENOMIC DNA]</scope>
    <source>
        <strain evidence="2 3">DSM 104272</strain>
    </source>
</reference>
<keyword evidence="3" id="KW-1185">Reference proteome</keyword>
<dbReference type="RefSeq" id="WP_197103148.1">
    <property type="nucleotide sequence ID" value="NZ_JACCEL010000001.1"/>
</dbReference>
<name>A0ABS0LGD9_9LACT</name>
<protein>
    <submittedName>
        <fullName evidence="2">Helix-turn-helix transcriptional regulator</fullName>
    </submittedName>
</protein>
<dbReference type="SUPFAM" id="SSF47413">
    <property type="entry name" value="lambda repressor-like DNA-binding domains"/>
    <property type="match status" value="1"/>
</dbReference>
<comment type="caution">
    <text evidence="2">The sequence shown here is derived from an EMBL/GenBank/DDBJ whole genome shotgun (WGS) entry which is preliminary data.</text>
</comment>
<gene>
    <name evidence="2" type="ORF">HYQ42_00565</name>
</gene>
<accession>A0ABS0LGD9</accession>
<dbReference type="Gene3D" id="1.10.260.40">
    <property type="entry name" value="lambda repressor-like DNA-binding domains"/>
    <property type="match status" value="1"/>
</dbReference>
<dbReference type="Proteomes" id="UP000823401">
    <property type="component" value="Unassembled WGS sequence"/>
</dbReference>
<feature type="domain" description="HTH cro/C1-type" evidence="1">
    <location>
        <begin position="5"/>
        <end position="59"/>
    </location>
</feature>
<evidence type="ECO:0000313" key="3">
    <source>
        <dbReference type="Proteomes" id="UP000823401"/>
    </source>
</evidence>
<sequence>MLINLENARKEKGITLTQIASVLGLKKYQTISEKIKGMSTFSFDEALKIQQSLFPEYDLIYLFERQDEH</sequence>
<dbReference type="CDD" id="cd00093">
    <property type="entry name" value="HTH_XRE"/>
    <property type="match status" value="1"/>
</dbReference>
<evidence type="ECO:0000313" key="2">
    <source>
        <dbReference type="EMBL" id="MBG9977263.1"/>
    </source>
</evidence>
<proteinExistence type="predicted"/>
<dbReference type="EMBL" id="JACCEL010000001">
    <property type="protein sequence ID" value="MBG9977263.1"/>
    <property type="molecule type" value="Genomic_DNA"/>
</dbReference>
<dbReference type="Pfam" id="PF01381">
    <property type="entry name" value="HTH_3"/>
    <property type="match status" value="1"/>
</dbReference>
<organism evidence="2 3">
    <name type="scientific">Ruoffia tabacinasalis</name>
    <dbReference type="NCBI Taxonomy" id="87458"/>
    <lineage>
        <taxon>Bacteria</taxon>
        <taxon>Bacillati</taxon>
        <taxon>Bacillota</taxon>
        <taxon>Bacilli</taxon>
        <taxon>Lactobacillales</taxon>
        <taxon>Aerococcaceae</taxon>
        <taxon>Ruoffia</taxon>
    </lineage>
</organism>
<dbReference type="InterPro" id="IPR010982">
    <property type="entry name" value="Lambda_DNA-bd_dom_sf"/>
</dbReference>